<evidence type="ECO:0000313" key="3">
    <source>
        <dbReference type="Proteomes" id="UP000294901"/>
    </source>
</evidence>
<evidence type="ECO:0000313" key="2">
    <source>
        <dbReference type="EMBL" id="TDO37261.1"/>
    </source>
</evidence>
<comment type="caution">
    <text evidence="2">The sequence shown here is derived from an EMBL/GenBank/DDBJ whole genome shotgun (WGS) entry which is preliminary data.</text>
</comment>
<dbReference type="Pfam" id="PF14062">
    <property type="entry name" value="DUF4253"/>
    <property type="match status" value="1"/>
</dbReference>
<evidence type="ECO:0000259" key="1">
    <source>
        <dbReference type="Pfam" id="PF14062"/>
    </source>
</evidence>
<sequence>MLPAVVMPSGASRGLAAISALSVDLPAGRLVHGNEGSEDLPALWVSEAPATAQLWVDLRRAHRHSGLWPLLLDSLHGDDRRPWDDGELWPADVSRPSAFDPEELLARWWSQYTETHGDDNLSAQERVAVTAPFGRQWPGLAAAAAARHDLGAYADQCAAELLAGNPRLRLGLVAADRPCDAITVAGWQGAVNYTNDTAELSAVLRSWETRFGAVVVGAGFAELYLSIAAPPTTIDHAVSVAAEHFAFCPDNIWQGPSPGLTAYAERLVDTPLWSFWWD</sequence>
<dbReference type="AlphaFoldDB" id="A0A4R6JPG1"/>
<dbReference type="Proteomes" id="UP000294901">
    <property type="component" value="Unassembled WGS sequence"/>
</dbReference>
<gene>
    <name evidence="2" type="ORF">C8E87_0872</name>
</gene>
<organism evidence="2 3">
    <name type="scientific">Paractinoplanes brasiliensis</name>
    <dbReference type="NCBI Taxonomy" id="52695"/>
    <lineage>
        <taxon>Bacteria</taxon>
        <taxon>Bacillati</taxon>
        <taxon>Actinomycetota</taxon>
        <taxon>Actinomycetes</taxon>
        <taxon>Micromonosporales</taxon>
        <taxon>Micromonosporaceae</taxon>
        <taxon>Paractinoplanes</taxon>
    </lineage>
</organism>
<protein>
    <submittedName>
        <fullName evidence="2">Uncharacterized protein DUF4253</fullName>
    </submittedName>
</protein>
<reference evidence="2 3" key="1">
    <citation type="submission" date="2019-03" db="EMBL/GenBank/DDBJ databases">
        <title>Sequencing the genomes of 1000 actinobacteria strains.</title>
        <authorList>
            <person name="Klenk H.-P."/>
        </authorList>
    </citation>
    <scope>NUCLEOTIDE SEQUENCE [LARGE SCALE GENOMIC DNA]</scope>
    <source>
        <strain evidence="2 3">DSM 43805</strain>
    </source>
</reference>
<feature type="domain" description="DUF4253" evidence="1">
    <location>
        <begin position="169"/>
        <end position="278"/>
    </location>
</feature>
<accession>A0A4R6JPG1</accession>
<dbReference type="EMBL" id="SNWR01000001">
    <property type="protein sequence ID" value="TDO37261.1"/>
    <property type="molecule type" value="Genomic_DNA"/>
</dbReference>
<proteinExistence type="predicted"/>
<name>A0A4R6JPG1_9ACTN</name>
<keyword evidence="3" id="KW-1185">Reference proteome</keyword>
<dbReference type="InterPro" id="IPR025349">
    <property type="entry name" value="DUF4253"/>
</dbReference>